<gene>
    <name evidence="2" type="ORF">CRP01_28725</name>
</gene>
<dbReference type="AlphaFoldDB" id="A0A2D0N3V4"/>
<keyword evidence="1" id="KW-0812">Transmembrane</keyword>
<feature type="transmembrane region" description="Helical" evidence="1">
    <location>
        <begin position="6"/>
        <end position="25"/>
    </location>
</feature>
<keyword evidence="1" id="KW-1133">Transmembrane helix</keyword>
<dbReference type="OrthoDB" id="158203at2"/>
<evidence type="ECO:0000313" key="3">
    <source>
        <dbReference type="Proteomes" id="UP000223913"/>
    </source>
</evidence>
<evidence type="ECO:0000313" key="2">
    <source>
        <dbReference type="EMBL" id="PHN03068.1"/>
    </source>
</evidence>
<comment type="caution">
    <text evidence="2">The sequence shown here is derived from an EMBL/GenBank/DDBJ whole genome shotgun (WGS) entry which is preliminary data.</text>
</comment>
<organism evidence="2 3">
    <name type="scientific">Flavilitoribacter nigricans (strain ATCC 23147 / DSM 23189 / NBRC 102662 / NCIMB 1420 / SS-2)</name>
    <name type="common">Lewinella nigricans</name>
    <dbReference type="NCBI Taxonomy" id="1122177"/>
    <lineage>
        <taxon>Bacteria</taxon>
        <taxon>Pseudomonadati</taxon>
        <taxon>Bacteroidota</taxon>
        <taxon>Saprospiria</taxon>
        <taxon>Saprospirales</taxon>
        <taxon>Lewinellaceae</taxon>
        <taxon>Flavilitoribacter</taxon>
    </lineage>
</organism>
<keyword evidence="1" id="KW-0472">Membrane</keyword>
<accession>A0A2D0N3V4</accession>
<feature type="transmembrane region" description="Helical" evidence="1">
    <location>
        <begin position="154"/>
        <end position="174"/>
    </location>
</feature>
<name>A0A2D0N3V4_FLAN2</name>
<feature type="transmembrane region" description="Helical" evidence="1">
    <location>
        <begin position="89"/>
        <end position="110"/>
    </location>
</feature>
<evidence type="ECO:0000256" key="1">
    <source>
        <dbReference type="SAM" id="Phobius"/>
    </source>
</evidence>
<feature type="transmembrane region" description="Helical" evidence="1">
    <location>
        <begin position="251"/>
        <end position="275"/>
    </location>
</feature>
<dbReference type="RefSeq" id="WP_099153509.1">
    <property type="nucleotide sequence ID" value="NZ_PDUD01000034.1"/>
</dbReference>
<feature type="transmembrane region" description="Helical" evidence="1">
    <location>
        <begin position="122"/>
        <end position="142"/>
    </location>
</feature>
<reference evidence="2 3" key="1">
    <citation type="submission" date="2017-10" db="EMBL/GenBank/DDBJ databases">
        <title>The draft genome sequence of Lewinella nigricans NBRC 102662.</title>
        <authorList>
            <person name="Wang K."/>
        </authorList>
    </citation>
    <scope>NUCLEOTIDE SEQUENCE [LARGE SCALE GENOMIC DNA]</scope>
    <source>
        <strain evidence="2 3">NBRC 102662</strain>
    </source>
</reference>
<sequence length="285" mass="31223">MDNLWVQGILLLAVGLIVPLALKTDRMGTGPTAAGKAYYPIAAGSLLLAHLLGPGPLSGLLATPWLLFSGYILLSVYRQWRSRQAPLSLFWLVRLLALVYLCIGAMWAVADRFSWQPLGFDPLIVLLTAVHFHYAGFALLWLAGKALQWEHPQWVNYLLSSVALGVPLTAVGITTSQWGWSPWIETAAVLIMAAGGIAVGLSYLRAAFFGKQAVICSICWSLAGVSLLLGMSLAILYGWRYYHPIPWLSIPWMYAVHGSLNSLGFALPALLGWYFQRSDQSVILP</sequence>
<evidence type="ECO:0008006" key="4">
    <source>
        <dbReference type="Google" id="ProtNLM"/>
    </source>
</evidence>
<dbReference type="EMBL" id="PDUD01000034">
    <property type="protein sequence ID" value="PHN03068.1"/>
    <property type="molecule type" value="Genomic_DNA"/>
</dbReference>
<dbReference type="Proteomes" id="UP000223913">
    <property type="component" value="Unassembled WGS sequence"/>
</dbReference>
<dbReference type="Pfam" id="PF14158">
    <property type="entry name" value="YndJ"/>
    <property type="match status" value="1"/>
</dbReference>
<keyword evidence="3" id="KW-1185">Reference proteome</keyword>
<feature type="transmembrane region" description="Helical" evidence="1">
    <location>
        <begin position="213"/>
        <end position="239"/>
    </location>
</feature>
<proteinExistence type="predicted"/>
<feature type="transmembrane region" description="Helical" evidence="1">
    <location>
        <begin position="59"/>
        <end position="77"/>
    </location>
</feature>
<feature type="transmembrane region" description="Helical" evidence="1">
    <location>
        <begin position="180"/>
        <end position="201"/>
    </location>
</feature>
<dbReference type="InterPro" id="IPR025450">
    <property type="entry name" value="YndJ-like"/>
</dbReference>
<protein>
    <recommendedName>
        <fullName evidence="4">YndJ-like protein</fullName>
    </recommendedName>
</protein>